<evidence type="ECO:0000256" key="1">
    <source>
        <dbReference type="ARBA" id="ARBA00022603"/>
    </source>
</evidence>
<dbReference type="SUPFAM" id="SSF48403">
    <property type="entry name" value="Ankyrin repeat"/>
    <property type="match status" value="1"/>
</dbReference>
<feature type="compositionally biased region" description="Polar residues" evidence="3">
    <location>
        <begin position="329"/>
        <end position="341"/>
    </location>
</feature>
<dbReference type="GO" id="GO:0032259">
    <property type="term" value="P:methylation"/>
    <property type="evidence" value="ECO:0007669"/>
    <property type="project" value="UniProtKB-KW"/>
</dbReference>
<protein>
    <recommendedName>
        <fullName evidence="4">Pre-SET domain-containing protein</fullName>
    </recommendedName>
</protein>
<evidence type="ECO:0000259" key="4">
    <source>
        <dbReference type="PROSITE" id="PS50867"/>
    </source>
</evidence>
<dbReference type="Gene3D" id="2.170.270.10">
    <property type="entry name" value="SET domain"/>
    <property type="match status" value="1"/>
</dbReference>
<dbReference type="EMBL" id="BDGG01000001">
    <property type="protein sequence ID" value="GAU88167.1"/>
    <property type="molecule type" value="Genomic_DNA"/>
</dbReference>
<comment type="caution">
    <text evidence="5">The sequence shown here is derived from an EMBL/GenBank/DDBJ whole genome shotgun (WGS) entry which is preliminary data.</text>
</comment>
<name>A0A1D1ULM5_RAMVA</name>
<dbReference type="SMART" id="SM00468">
    <property type="entry name" value="PreSET"/>
    <property type="match status" value="1"/>
</dbReference>
<feature type="compositionally biased region" description="Basic and acidic residues" evidence="3">
    <location>
        <begin position="75"/>
        <end position="87"/>
    </location>
</feature>
<dbReference type="OrthoDB" id="616263at2759"/>
<feature type="region of interest" description="Disordered" evidence="3">
    <location>
        <begin position="131"/>
        <end position="152"/>
    </location>
</feature>
<keyword evidence="2" id="KW-0949">S-adenosyl-L-methionine</keyword>
<dbReference type="PANTHER" id="PTHR46307">
    <property type="entry name" value="G9A, ISOFORM B"/>
    <property type="match status" value="1"/>
</dbReference>
<feature type="compositionally biased region" description="Low complexity" evidence="3">
    <location>
        <begin position="366"/>
        <end position="381"/>
    </location>
</feature>
<dbReference type="Proteomes" id="UP000186922">
    <property type="component" value="Unassembled WGS sequence"/>
</dbReference>
<feature type="region of interest" description="Disordered" evidence="3">
    <location>
        <begin position="359"/>
        <end position="419"/>
    </location>
</feature>
<dbReference type="InterPro" id="IPR036770">
    <property type="entry name" value="Ankyrin_rpt-contain_sf"/>
</dbReference>
<reference evidence="5 6" key="1">
    <citation type="journal article" date="2016" name="Nat. Commun.">
        <title>Extremotolerant tardigrade genome and improved radiotolerance of human cultured cells by tardigrade-unique protein.</title>
        <authorList>
            <person name="Hashimoto T."/>
            <person name="Horikawa D.D."/>
            <person name="Saito Y."/>
            <person name="Kuwahara H."/>
            <person name="Kozuka-Hata H."/>
            <person name="Shin-I T."/>
            <person name="Minakuchi Y."/>
            <person name="Ohishi K."/>
            <person name="Motoyama A."/>
            <person name="Aizu T."/>
            <person name="Enomoto A."/>
            <person name="Kondo K."/>
            <person name="Tanaka S."/>
            <person name="Hara Y."/>
            <person name="Koshikawa S."/>
            <person name="Sagara H."/>
            <person name="Miura T."/>
            <person name="Yokobori S."/>
            <person name="Miyagawa K."/>
            <person name="Suzuki Y."/>
            <person name="Kubo T."/>
            <person name="Oyama M."/>
            <person name="Kohara Y."/>
            <person name="Fujiyama A."/>
            <person name="Arakawa K."/>
            <person name="Katayama T."/>
            <person name="Toyoda A."/>
            <person name="Kunieda T."/>
        </authorList>
    </citation>
    <scope>NUCLEOTIDE SEQUENCE [LARGE SCALE GENOMIC DNA]</scope>
    <source>
        <strain evidence="5 6">YOKOZUNA-1</strain>
    </source>
</reference>
<dbReference type="Pfam" id="PF21533">
    <property type="entry name" value="EHMT1-2_CRR"/>
    <property type="match status" value="1"/>
</dbReference>
<sequence>MKDPASQGLGESVPAEDIIDERKTDSNLAPNPEDLASKLVVELLSGNVIGSSLAEEEAVYMNGSSHSSLVLTNGHAERSDSERRRNGEGPANLNILPEDTSEGNAAAGNVDRSPCDSLDFALLCSRSASERIANEPKSSDSQLVEPKSNGGEVFNGMDDVQIMIAEVKNDYSFGMRSSASAIPAPAEEDMNMDENSEEVLVACSQLIDLLDSCTGNGASVPHHVSLPVEVYSAKEIPDVLPLVESGPNGERQETSPPASFSGVKETSCDLESDIPPEVSAIPDAVAVLVVERLVDLVDLSVDSPETLPVPCGSAYLVAEETEEPKNLGPTPQNTSSDSGDSLASIDKVTLQAIGLVSVRSDKRKQSQSSESEGEALLESTSKTGEPKSESETSQSPGRFSASVVGNKFPKRKVMSRQEADTIQQLKARRIECDCKEEYSLGTKGTLDRFTLDITNSWRDRKALLPWTPAGVKEALAQTVCQARMTCHGQTFSCPRQIPRSMRHKLFRCAANLPLISLCDVHVANLRNHHACPTCSIFCELGEFRACSATSGHLYHEACGDKDGSGHVKCVHCLKVSELVVVKIEDPGLIMLRIPSDVIEPSLVFTPRQPLLHRCGPPANSYHRDFPVGFRISCSYLPAMESYSMESVLKEVDMLERVEMDLADLLFCIRDGDLKGVLQFLLYPRNVEALYSHTDFHSALVGPLFLAISERQLSILSMLIQAGFPIDAKYGDQEFTAMEYAAAVGYSAAVVLLRKLDDRAVCSAALEVSFRKLVDAKRYDAIALLMQCDVLNFDRFAFSDEEIEEHLFQLFSSKNSVTITNCATCLSIVKVFKKRKMGRKIADRLLKDWGHDFALNVLRTLHFTPSTDALEYVGDNLSHAVERLRLRARGYARPVSAEKPKDPPYSSHRVVLEDLSMGRERHPVEVVNSEDDEVPQSFHYVTQPVVQYEKEVPVGFLIREKKCKCGPNGKCNWQNCDCTKRSGASTAKCYTQDGRLNVGNGGSGMIYECSASCNCSTQCRNRVTQRPSFGHFQVFKEGSTWGLRSKFPLPAGYFIGNFVGAMMPLVDVPKYLRAQSGEMIVVQCDMEGGGKQKIALVTRQYGNCTRFIGRAVKGNVVARTVLAEGWIGNLPNIALFTKETVPAFAPLVLDTSFCDMVNVGPVLPIPNYRLAKKL</sequence>
<dbReference type="PANTHER" id="PTHR46307:SF4">
    <property type="entry name" value="G9A, ISOFORM B"/>
    <property type="match status" value="1"/>
</dbReference>
<proteinExistence type="predicted"/>
<keyword evidence="1" id="KW-0808">Transferase</keyword>
<feature type="domain" description="Pre-SET" evidence="4">
    <location>
        <begin position="960"/>
        <end position="1026"/>
    </location>
</feature>
<feature type="region of interest" description="Disordered" evidence="3">
    <location>
        <begin position="242"/>
        <end position="270"/>
    </location>
</feature>
<dbReference type="SUPFAM" id="SSF82199">
    <property type="entry name" value="SET domain"/>
    <property type="match status" value="1"/>
</dbReference>
<evidence type="ECO:0000313" key="5">
    <source>
        <dbReference type="EMBL" id="GAU88167.1"/>
    </source>
</evidence>
<keyword evidence="6" id="KW-1185">Reference proteome</keyword>
<keyword evidence="1" id="KW-0489">Methyltransferase</keyword>
<organism evidence="5 6">
    <name type="scientific">Ramazzottius varieornatus</name>
    <name type="common">Water bear</name>
    <name type="synonym">Tardigrade</name>
    <dbReference type="NCBI Taxonomy" id="947166"/>
    <lineage>
        <taxon>Eukaryota</taxon>
        <taxon>Metazoa</taxon>
        <taxon>Ecdysozoa</taxon>
        <taxon>Tardigrada</taxon>
        <taxon>Eutardigrada</taxon>
        <taxon>Parachela</taxon>
        <taxon>Hypsibioidea</taxon>
        <taxon>Ramazzottiidae</taxon>
        <taxon>Ramazzottius</taxon>
    </lineage>
</organism>
<feature type="region of interest" description="Disordered" evidence="3">
    <location>
        <begin position="1"/>
        <end position="32"/>
    </location>
</feature>
<dbReference type="InterPro" id="IPR046341">
    <property type="entry name" value="SET_dom_sf"/>
</dbReference>
<dbReference type="PROSITE" id="PS50867">
    <property type="entry name" value="PRE_SET"/>
    <property type="match status" value="1"/>
</dbReference>
<dbReference type="InterPro" id="IPR047762">
    <property type="entry name" value="EHMT_CRR"/>
</dbReference>
<dbReference type="InterPro" id="IPR007728">
    <property type="entry name" value="Pre-SET_dom"/>
</dbReference>
<gene>
    <name evidence="5" type="primary">RvY_00913-1</name>
    <name evidence="5" type="synonym">RvY_00913.1</name>
    <name evidence="5" type="ORF">RvY_00913</name>
</gene>
<evidence type="ECO:0000313" key="6">
    <source>
        <dbReference type="Proteomes" id="UP000186922"/>
    </source>
</evidence>
<dbReference type="GO" id="GO:0042054">
    <property type="term" value="F:histone methyltransferase activity"/>
    <property type="evidence" value="ECO:0007669"/>
    <property type="project" value="InterPro"/>
</dbReference>
<feature type="region of interest" description="Disordered" evidence="3">
    <location>
        <begin position="70"/>
        <end position="106"/>
    </location>
</feature>
<dbReference type="GO" id="GO:0005634">
    <property type="term" value="C:nucleus"/>
    <property type="evidence" value="ECO:0007669"/>
    <property type="project" value="InterPro"/>
</dbReference>
<evidence type="ECO:0000256" key="2">
    <source>
        <dbReference type="ARBA" id="ARBA00022691"/>
    </source>
</evidence>
<dbReference type="AlphaFoldDB" id="A0A1D1ULM5"/>
<feature type="region of interest" description="Disordered" evidence="3">
    <location>
        <begin position="321"/>
        <end position="341"/>
    </location>
</feature>
<dbReference type="GO" id="GO:0008270">
    <property type="term" value="F:zinc ion binding"/>
    <property type="evidence" value="ECO:0007669"/>
    <property type="project" value="InterPro"/>
</dbReference>
<dbReference type="STRING" id="947166.A0A1D1ULM5"/>
<dbReference type="InterPro" id="IPR043550">
    <property type="entry name" value="EHMT1/EHMT2"/>
</dbReference>
<evidence type="ECO:0000256" key="3">
    <source>
        <dbReference type="SAM" id="MobiDB-lite"/>
    </source>
</evidence>
<dbReference type="GO" id="GO:0016279">
    <property type="term" value="F:protein-lysine N-methyltransferase activity"/>
    <property type="evidence" value="ECO:0007669"/>
    <property type="project" value="InterPro"/>
</dbReference>
<accession>A0A1D1ULM5</accession>
<dbReference type="GO" id="GO:0002039">
    <property type="term" value="F:p53 binding"/>
    <property type="evidence" value="ECO:0007669"/>
    <property type="project" value="InterPro"/>
</dbReference>